<evidence type="ECO:0000313" key="2">
    <source>
        <dbReference type="EMBL" id="SDO63237.1"/>
    </source>
</evidence>
<dbReference type="STRING" id="419597.SAMN04487957_10916"/>
<evidence type="ECO:0000256" key="1">
    <source>
        <dbReference type="SAM" id="Phobius"/>
    </source>
</evidence>
<feature type="transmembrane region" description="Helical" evidence="1">
    <location>
        <begin position="112"/>
        <end position="138"/>
    </location>
</feature>
<sequence length="441" mass="49917">MTILFLLVWAATLFIFIFITKATKLTIGKISEIQIFLSLTVLMSFLGYPILYFKLDDYRVMTGITDIKIIVTAMLAASWSLIGAILAYGILDSISRKKRFLNYPVKDEENENINALTPIFLFWSLIFSVVLFVTYVYISKIDSLAILESLSGKSVAQSRSNMTNNFSGSYHWYSLFFYDLSWVCSLALYALALTYRSVFGWFLFSIFFLCTSFFLTMTAQKAPFVFFLATIFLVHSYLRSGKMLSTAKMLSMSLVSLAAVLIMYILFMGSGSFISALSSTASRALTGQLSGAYNYLWIFPEKVDYLLGRSFPNPSGIFPFDHYQITTEVMKIVNPHFAERGVVGSQPTMYWGEAYANFGWVGVLVAPLYVGAYFFFWKWCIGFIVRPHIKAVATVWIGLQLGRFAFSGFSWSMFPVTLVAGFLLLITADRLSKANIKYSHF</sequence>
<keyword evidence="3" id="KW-1185">Reference proteome</keyword>
<reference evidence="3" key="1">
    <citation type="submission" date="2016-10" db="EMBL/GenBank/DDBJ databases">
        <authorList>
            <person name="Varghese N."/>
            <person name="Submissions S."/>
        </authorList>
    </citation>
    <scope>NUCLEOTIDE SEQUENCE [LARGE SCALE GENOMIC DNA]</scope>
    <source>
        <strain evidence="3">CGMCC 1.6444</strain>
    </source>
</reference>
<feature type="transmembrane region" description="Helical" evidence="1">
    <location>
        <begin position="67"/>
        <end position="91"/>
    </location>
</feature>
<name>A0A1H0L4T3_9GAMM</name>
<evidence type="ECO:0000313" key="3">
    <source>
        <dbReference type="Proteomes" id="UP000199075"/>
    </source>
</evidence>
<dbReference type="RefSeq" id="WP_143004424.1">
    <property type="nucleotide sequence ID" value="NZ_FNIV01000009.1"/>
</dbReference>
<dbReference type="EMBL" id="FNIV01000009">
    <property type="protein sequence ID" value="SDO63237.1"/>
    <property type="molecule type" value="Genomic_DNA"/>
</dbReference>
<feature type="transmembrane region" description="Helical" evidence="1">
    <location>
        <begin position="250"/>
        <end position="274"/>
    </location>
</feature>
<organism evidence="2 3">
    <name type="scientific">Halomonas shengliensis</name>
    <dbReference type="NCBI Taxonomy" id="419597"/>
    <lineage>
        <taxon>Bacteria</taxon>
        <taxon>Pseudomonadati</taxon>
        <taxon>Pseudomonadota</taxon>
        <taxon>Gammaproteobacteria</taxon>
        <taxon>Oceanospirillales</taxon>
        <taxon>Halomonadaceae</taxon>
        <taxon>Halomonas</taxon>
    </lineage>
</organism>
<protein>
    <submittedName>
        <fullName evidence="2">Oligosaccharide repeat unit polymerase</fullName>
    </submittedName>
</protein>
<feature type="transmembrane region" description="Helical" evidence="1">
    <location>
        <begin position="222"/>
        <end position="238"/>
    </location>
</feature>
<feature type="transmembrane region" description="Helical" evidence="1">
    <location>
        <begin position="35"/>
        <end position="55"/>
    </location>
</feature>
<keyword evidence="1" id="KW-1133">Transmembrane helix</keyword>
<dbReference type="AlphaFoldDB" id="A0A1H0L4T3"/>
<gene>
    <name evidence="2" type="ORF">SAMN04487957_10916</name>
</gene>
<keyword evidence="1" id="KW-0812">Transmembrane</keyword>
<dbReference type="OrthoDB" id="6199500at2"/>
<dbReference type="NCBIfam" id="TIGR04370">
    <property type="entry name" value="glyco_rpt_poly"/>
    <property type="match status" value="1"/>
</dbReference>
<proteinExistence type="predicted"/>
<keyword evidence="1" id="KW-0472">Membrane</keyword>
<feature type="transmembrane region" description="Helical" evidence="1">
    <location>
        <begin position="170"/>
        <end position="191"/>
    </location>
</feature>
<feature type="transmembrane region" description="Helical" evidence="1">
    <location>
        <begin position="358"/>
        <end position="377"/>
    </location>
</feature>
<feature type="transmembrane region" description="Helical" evidence="1">
    <location>
        <begin position="6"/>
        <end position="23"/>
    </location>
</feature>
<feature type="transmembrane region" description="Helical" evidence="1">
    <location>
        <begin position="198"/>
        <end position="216"/>
    </location>
</feature>
<dbReference type="Proteomes" id="UP000199075">
    <property type="component" value="Unassembled WGS sequence"/>
</dbReference>
<feature type="transmembrane region" description="Helical" evidence="1">
    <location>
        <begin position="412"/>
        <end position="431"/>
    </location>
</feature>
<accession>A0A1H0L4T3</accession>